<accession>A0A917C1G0</accession>
<name>A0A917C1G0_9HYPH</name>
<keyword evidence="4" id="KW-1185">Reference proteome</keyword>
<dbReference type="InterPro" id="IPR009936">
    <property type="entry name" value="DUF1468"/>
</dbReference>
<feature type="transmembrane region" description="Helical" evidence="1">
    <location>
        <begin position="42"/>
        <end position="61"/>
    </location>
</feature>
<keyword evidence="1" id="KW-0472">Membrane</keyword>
<reference evidence="3" key="1">
    <citation type="journal article" date="2014" name="Int. J. Syst. Evol. Microbiol.">
        <title>Complete genome sequence of Corynebacterium casei LMG S-19264T (=DSM 44701T), isolated from a smear-ripened cheese.</title>
        <authorList>
            <consortium name="US DOE Joint Genome Institute (JGI-PGF)"/>
            <person name="Walter F."/>
            <person name="Albersmeier A."/>
            <person name="Kalinowski J."/>
            <person name="Ruckert C."/>
        </authorList>
    </citation>
    <scope>NUCLEOTIDE SEQUENCE</scope>
    <source>
        <strain evidence="3">CCM 7897</strain>
    </source>
</reference>
<dbReference type="EMBL" id="BMCT01000003">
    <property type="protein sequence ID" value="GGF66036.1"/>
    <property type="molecule type" value="Genomic_DNA"/>
</dbReference>
<reference evidence="3" key="2">
    <citation type="submission" date="2020-09" db="EMBL/GenBank/DDBJ databases">
        <authorList>
            <person name="Sun Q."/>
            <person name="Sedlacek I."/>
        </authorList>
    </citation>
    <scope>NUCLEOTIDE SEQUENCE</scope>
    <source>
        <strain evidence="3">CCM 7897</strain>
    </source>
</reference>
<evidence type="ECO:0000313" key="3">
    <source>
        <dbReference type="EMBL" id="GGF66036.1"/>
    </source>
</evidence>
<dbReference type="Proteomes" id="UP000606044">
    <property type="component" value="Unassembled WGS sequence"/>
</dbReference>
<evidence type="ECO:0000313" key="4">
    <source>
        <dbReference type="Proteomes" id="UP000606044"/>
    </source>
</evidence>
<dbReference type="Pfam" id="PF07331">
    <property type="entry name" value="TctB"/>
    <property type="match status" value="1"/>
</dbReference>
<dbReference type="RefSeq" id="WP_188579354.1">
    <property type="nucleotide sequence ID" value="NZ_BMCT01000003.1"/>
</dbReference>
<dbReference type="AlphaFoldDB" id="A0A917C1G0"/>
<keyword evidence="1" id="KW-1133">Transmembrane helix</keyword>
<proteinExistence type="predicted"/>
<evidence type="ECO:0000259" key="2">
    <source>
        <dbReference type="Pfam" id="PF07331"/>
    </source>
</evidence>
<keyword evidence="1" id="KW-0812">Transmembrane</keyword>
<protein>
    <submittedName>
        <fullName evidence="3">Membrane protein</fullName>
    </submittedName>
</protein>
<organism evidence="3 4">
    <name type="scientific">Azorhizobium oxalatiphilum</name>
    <dbReference type="NCBI Taxonomy" id="980631"/>
    <lineage>
        <taxon>Bacteria</taxon>
        <taxon>Pseudomonadati</taxon>
        <taxon>Pseudomonadota</taxon>
        <taxon>Alphaproteobacteria</taxon>
        <taxon>Hyphomicrobiales</taxon>
        <taxon>Xanthobacteraceae</taxon>
        <taxon>Azorhizobium</taxon>
    </lineage>
</organism>
<feature type="domain" description="DUF1468" evidence="2">
    <location>
        <begin position="11"/>
        <end position="144"/>
    </location>
</feature>
<comment type="caution">
    <text evidence="3">The sequence shown here is derived from an EMBL/GenBank/DDBJ whole genome shotgun (WGS) entry which is preliminary data.</text>
</comment>
<feature type="transmembrane region" description="Helical" evidence="1">
    <location>
        <begin position="73"/>
        <end position="91"/>
    </location>
</feature>
<gene>
    <name evidence="3" type="ORF">GCM10007301_27190</name>
</gene>
<feature type="transmembrane region" description="Helical" evidence="1">
    <location>
        <begin position="122"/>
        <end position="143"/>
    </location>
</feature>
<sequence length="153" mass="16346">MGFVRNPKDVISGLLFIAIALLFAWQSRELTIGSAMRMGPGYFPLVLSVVMGLLGLIVLINGLRYPGEAPSGFAWRALVILVGATLFFGFAMRPLGFLPTLAITVFASTLASTLFRPLTALAITAVMVVFCWGVFILGLGLPLPLLGPWLGGY</sequence>
<evidence type="ECO:0000256" key="1">
    <source>
        <dbReference type="SAM" id="Phobius"/>
    </source>
</evidence>